<dbReference type="HAMAP" id="MF_01384">
    <property type="entry name" value="UreD"/>
    <property type="match status" value="1"/>
</dbReference>
<evidence type="ECO:0000256" key="1">
    <source>
        <dbReference type="ARBA" id="ARBA00007177"/>
    </source>
</evidence>
<keyword evidence="5" id="KW-1185">Reference proteome</keyword>
<name>A0ABZ2B967_9HYPH</name>
<comment type="subunit">
    <text evidence="3">UreD, UreF and UreG form a complex that acts as a GTP-hydrolysis-dependent molecular chaperone, activating the urease apoprotein by helping to assemble the nickel containing metallocenter of UreC. The UreE protein probably delivers the nickel.</text>
</comment>
<evidence type="ECO:0000313" key="5">
    <source>
        <dbReference type="Proteomes" id="UP001432360"/>
    </source>
</evidence>
<evidence type="ECO:0000313" key="4">
    <source>
        <dbReference type="EMBL" id="WVT02695.1"/>
    </source>
</evidence>
<evidence type="ECO:0000256" key="2">
    <source>
        <dbReference type="ARBA" id="ARBA00023186"/>
    </source>
</evidence>
<sequence>MNDAAIIAPQRAWGKGRLVAKSRSGRTAIAELYQEGCAKIRLPKTFDASLEAVLINSSGGITGGDRMTWAFEAGEGTALTLTTQACEKIYKASAGTADISTRISVAGGSRVDWLPQETILFNCASLSRSLEVELAGDATFLAVEAVLLGRKAMGEVVQAGLLRDRWRVRSGGRLLHAENLTLANDIAALAERSVVLGGAAAFATLLYVGTDCEAMLPRLRGTLGSHANAGVSHVQVAGRDKLVARIAATDGFALRKVLVPVISHLRNDASVPKVWTL</sequence>
<dbReference type="PANTHER" id="PTHR33643:SF1">
    <property type="entry name" value="UREASE ACCESSORY PROTEIN D"/>
    <property type="match status" value="1"/>
</dbReference>
<accession>A0ABZ2B967</accession>
<keyword evidence="3" id="KW-0996">Nickel insertion</keyword>
<comment type="similarity">
    <text evidence="1 3">Belongs to the UreD family.</text>
</comment>
<keyword evidence="3" id="KW-0963">Cytoplasm</keyword>
<keyword evidence="2 3" id="KW-0143">Chaperone</keyword>
<protein>
    <recommendedName>
        <fullName evidence="3">Urease accessory protein UreD</fullName>
    </recommendedName>
</protein>
<dbReference type="PANTHER" id="PTHR33643">
    <property type="entry name" value="UREASE ACCESSORY PROTEIN D"/>
    <property type="match status" value="1"/>
</dbReference>
<dbReference type="Pfam" id="PF01774">
    <property type="entry name" value="UreD"/>
    <property type="match status" value="1"/>
</dbReference>
<comment type="subcellular location">
    <subcellularLocation>
        <location evidence="3">Cytoplasm</location>
    </subcellularLocation>
</comment>
<gene>
    <name evidence="3" type="primary">ureD</name>
    <name evidence="4" type="ORF">RB548_14385</name>
</gene>
<dbReference type="Proteomes" id="UP001432360">
    <property type="component" value="Chromosome"/>
</dbReference>
<dbReference type="RefSeq" id="WP_331371964.1">
    <property type="nucleotide sequence ID" value="NZ_CP133148.1"/>
</dbReference>
<organism evidence="4 5">
    <name type="scientific">Sinorhizobium chiapasense</name>
    <dbReference type="NCBI Taxonomy" id="501572"/>
    <lineage>
        <taxon>Bacteria</taxon>
        <taxon>Pseudomonadati</taxon>
        <taxon>Pseudomonadota</taxon>
        <taxon>Alphaproteobacteria</taxon>
        <taxon>Hyphomicrobiales</taxon>
        <taxon>Rhizobiaceae</taxon>
        <taxon>Sinorhizobium/Ensifer group</taxon>
        <taxon>Sinorhizobium</taxon>
    </lineage>
</organism>
<dbReference type="InterPro" id="IPR002669">
    <property type="entry name" value="UreD"/>
</dbReference>
<reference evidence="4" key="1">
    <citation type="submission" date="2023-08" db="EMBL/GenBank/DDBJ databases">
        <title>Complete genome sequence of Sinorhizobium chiapanecum ITTG S70 isolated from Acaciella angustissima nodules in Chiapas-Mexico.</title>
        <authorList>
            <person name="Rincon-Rosales R."/>
            <person name="Rogel M.A."/>
            <person name="Rincon-Medina C.I."/>
            <person name="Guerrero G."/>
            <person name="Manzano-Gomez L.A."/>
            <person name="Lopez-Lopez A."/>
            <person name="Rincon Molina F.A."/>
            <person name="Martinez-Romero E."/>
        </authorList>
    </citation>
    <scope>NUCLEOTIDE SEQUENCE</scope>
    <source>
        <strain evidence="4">ITTG S70</strain>
    </source>
</reference>
<evidence type="ECO:0000256" key="3">
    <source>
        <dbReference type="HAMAP-Rule" id="MF_01384"/>
    </source>
</evidence>
<proteinExistence type="inferred from homology"/>
<comment type="function">
    <text evidence="3">Required for maturation of urease via the functional incorporation of the urease nickel metallocenter.</text>
</comment>
<dbReference type="EMBL" id="CP133148">
    <property type="protein sequence ID" value="WVT02695.1"/>
    <property type="molecule type" value="Genomic_DNA"/>
</dbReference>